<evidence type="ECO:0008006" key="7">
    <source>
        <dbReference type="Google" id="ProtNLM"/>
    </source>
</evidence>
<dbReference type="Proteomes" id="UP000092154">
    <property type="component" value="Unassembled WGS sequence"/>
</dbReference>
<keyword evidence="3" id="KW-0269">Exonuclease</keyword>
<evidence type="ECO:0000313" key="6">
    <source>
        <dbReference type="Proteomes" id="UP000092154"/>
    </source>
</evidence>
<dbReference type="AlphaFoldDB" id="A0A1B7N985"/>
<protein>
    <recommendedName>
        <fullName evidence="7">DNA repair metallo-beta-lactamase domain-containing protein</fullName>
    </recommendedName>
</protein>
<organism evidence="5 6">
    <name type="scientific">Rhizopogon vinicolor AM-OR11-026</name>
    <dbReference type="NCBI Taxonomy" id="1314800"/>
    <lineage>
        <taxon>Eukaryota</taxon>
        <taxon>Fungi</taxon>
        <taxon>Dikarya</taxon>
        <taxon>Basidiomycota</taxon>
        <taxon>Agaricomycotina</taxon>
        <taxon>Agaricomycetes</taxon>
        <taxon>Agaricomycetidae</taxon>
        <taxon>Boletales</taxon>
        <taxon>Suillineae</taxon>
        <taxon>Rhizopogonaceae</taxon>
        <taxon>Rhizopogon</taxon>
    </lineage>
</organism>
<feature type="compositionally biased region" description="Polar residues" evidence="4">
    <location>
        <begin position="780"/>
        <end position="800"/>
    </location>
</feature>
<proteinExistence type="predicted"/>
<accession>A0A1B7N985</accession>
<dbReference type="PANTHER" id="PTHR23240">
    <property type="entry name" value="DNA CROSS-LINK REPAIR PROTEIN PSO2/SNM1-RELATED"/>
    <property type="match status" value="1"/>
</dbReference>
<dbReference type="GO" id="GO:0035312">
    <property type="term" value="F:5'-3' DNA exonuclease activity"/>
    <property type="evidence" value="ECO:0007669"/>
    <property type="project" value="TreeGrafter"/>
</dbReference>
<dbReference type="GO" id="GO:0000723">
    <property type="term" value="P:telomere maintenance"/>
    <property type="evidence" value="ECO:0007669"/>
    <property type="project" value="TreeGrafter"/>
</dbReference>
<evidence type="ECO:0000313" key="5">
    <source>
        <dbReference type="EMBL" id="OAX41405.1"/>
    </source>
</evidence>
<feature type="region of interest" description="Disordered" evidence="4">
    <location>
        <begin position="889"/>
        <end position="940"/>
    </location>
</feature>
<dbReference type="SUPFAM" id="SSF56281">
    <property type="entry name" value="Metallo-hydrolase/oxidoreductase"/>
    <property type="match status" value="1"/>
</dbReference>
<keyword evidence="2" id="KW-0378">Hydrolase</keyword>
<feature type="region of interest" description="Disordered" evidence="4">
    <location>
        <begin position="780"/>
        <end position="842"/>
    </location>
</feature>
<dbReference type="Gene3D" id="3.40.50.12650">
    <property type="match status" value="1"/>
</dbReference>
<dbReference type="OrthoDB" id="5561659at2759"/>
<feature type="compositionally biased region" description="Low complexity" evidence="4">
    <location>
        <begin position="801"/>
        <end position="818"/>
    </location>
</feature>
<evidence type="ECO:0000256" key="2">
    <source>
        <dbReference type="ARBA" id="ARBA00022801"/>
    </source>
</evidence>
<dbReference type="EMBL" id="KV448181">
    <property type="protein sequence ID" value="OAX41405.1"/>
    <property type="molecule type" value="Genomic_DNA"/>
</dbReference>
<name>A0A1B7N985_9AGAM</name>
<dbReference type="GO" id="GO:0006303">
    <property type="term" value="P:double-strand break repair via nonhomologous end joining"/>
    <property type="evidence" value="ECO:0007669"/>
    <property type="project" value="TreeGrafter"/>
</dbReference>
<dbReference type="STRING" id="1314800.A0A1B7N985"/>
<gene>
    <name evidence="5" type="ORF">K503DRAFT_502394</name>
</gene>
<feature type="region of interest" description="Disordered" evidence="4">
    <location>
        <begin position="529"/>
        <end position="549"/>
    </location>
</feature>
<dbReference type="InterPro" id="IPR036866">
    <property type="entry name" value="RibonucZ/Hydroxyglut_hydro"/>
</dbReference>
<evidence type="ECO:0000256" key="3">
    <source>
        <dbReference type="ARBA" id="ARBA00022839"/>
    </source>
</evidence>
<evidence type="ECO:0000256" key="4">
    <source>
        <dbReference type="SAM" id="MobiDB-lite"/>
    </source>
</evidence>
<sequence length="1171" mass="128540">MPEGTPYSSFALPYPIRVDCFTCTDHLPAPYNIPALHLLTHTHTDHILGLSSKSFAARVVCSPDAKEMLLRHEVYLERTKKDAGEAGTRSFAHLKVDSGALRRDLLHTVPLNTPTEFDLSSTETVTITLIDANHCPGAVMFLIEGPRGTVLHTGDLRAEPWFLTSLTRNPFLQPYIPDGEEDLRVVIARGDRQGSLTKTLNAIYLDTACLLRGSMVPTKDNAVKGLVELIALFDTDTYFFVNTWTWGYEDVLKGIARAFQCKIHVDRYKHAVYTHISDPFLRVIVTRDATSTRFHACERFERCSFVDVPSFNFKDEIAPRSKEGKKVVYVNPVAMGCAQWETYRFDVRRRLAMGQNIDRLLVPLERHSPLPELLNLVSLFRPHHVVPNSLVPALGGLDWTAMRAMFKECLAARATTPPLGPIPNELDSSGVTDPSVLDLASLDLSNIDTAMKNLIGDSAELEAQKWTDDGSLRGRLDVLRGWLGPRERVVVDRVIGRLPRSRSKHGESALLLGRNNPVQDATMGVRGTSIQAKRYAEDSDDSSDDDGSDVHARTAHMFFAGDFDAPVSLKSWGSSSSSQRSCGKMQIVSAESLGPVQEQPISTANAEADIHTPTSESSVQVPVSEQATNTTPVPAIPFFVHHSLPTPVSSPVLRPLVAQEKCKEREIQINSEATEFLLPPSSPPAIRSSSPIPVPRIAIHSHIHPAPPAVIALDEVGEDSNPPSPALSMMSMSACTSPFASFEDIDMAEAKVLSLSEPPDDNSSKRYETKVLPIFFSQRSAEAPSSQHHQPFKSLSNQEFSRSFSASQNQSPSQSQQSNGHRRKRRRLEGDTTVTESENSGVVHAPSIVSALGRRKTEEFVIDNPGSGSVVCPCYRSRAPSPDPFLDVGHAADEPVSPSREHQQRRPALRPGSLAPNRSAPLLISPRRLPDANARSRSYGPRAISSTSALITLNSPRALAPAPTIPLLLGTTPTSSYALSSNISRPINPLVSDNASNSSFASSSNIVRTSTPPVAISGKSSLSRSEERRKRREIAEKLCLARPDLVNPLYAARRAKRLWANSERSVSIVRSTSVISSTSSLNISVDTHGSSPTIHRRELRSAPMSCVLPVTAKRPRALLDEDTVDVRQTMDWERRQRLFRRFASALAAGRKASDVIPRLMCSSARRRRLAS</sequence>
<keyword evidence="1" id="KW-0540">Nuclease</keyword>
<evidence type="ECO:0000256" key="1">
    <source>
        <dbReference type="ARBA" id="ARBA00022722"/>
    </source>
</evidence>
<reference evidence="5 6" key="1">
    <citation type="submission" date="2016-06" db="EMBL/GenBank/DDBJ databases">
        <title>Comparative genomics of the ectomycorrhizal sister species Rhizopogon vinicolor and Rhizopogon vesiculosus (Basidiomycota: Boletales) reveals a divergence of the mating type B locus.</title>
        <authorList>
            <consortium name="DOE Joint Genome Institute"/>
            <person name="Mujic A.B."/>
            <person name="Kuo A."/>
            <person name="Tritt A."/>
            <person name="Lipzen A."/>
            <person name="Chen C."/>
            <person name="Johnson J."/>
            <person name="Sharma A."/>
            <person name="Barry K."/>
            <person name="Grigoriev I.V."/>
            <person name="Spatafora J.W."/>
        </authorList>
    </citation>
    <scope>NUCLEOTIDE SEQUENCE [LARGE SCALE GENOMIC DNA]</scope>
    <source>
        <strain evidence="5 6">AM-OR11-026</strain>
    </source>
</reference>
<feature type="compositionally biased region" description="Acidic residues" evidence="4">
    <location>
        <begin position="538"/>
        <end position="547"/>
    </location>
</feature>
<dbReference type="Gene3D" id="3.60.15.10">
    <property type="entry name" value="Ribonuclease Z/Hydroxyacylglutathione hydrolase-like"/>
    <property type="match status" value="1"/>
</dbReference>
<dbReference type="InParanoid" id="A0A1B7N985"/>
<dbReference type="PANTHER" id="PTHR23240:SF8">
    <property type="entry name" value="PROTEIN ARTEMIS"/>
    <property type="match status" value="1"/>
</dbReference>
<dbReference type="GO" id="GO:0036297">
    <property type="term" value="P:interstrand cross-link repair"/>
    <property type="evidence" value="ECO:0007669"/>
    <property type="project" value="TreeGrafter"/>
</dbReference>
<keyword evidence="6" id="KW-1185">Reference proteome</keyword>
<dbReference type="GO" id="GO:0003684">
    <property type="term" value="F:damaged DNA binding"/>
    <property type="evidence" value="ECO:0007669"/>
    <property type="project" value="TreeGrafter"/>
</dbReference>